<protein>
    <submittedName>
        <fullName evidence="1">Uncharacterized protein</fullName>
    </submittedName>
</protein>
<dbReference type="GeneID" id="77009044"/>
<name>A0A6N8EWR7_PAEMA</name>
<dbReference type="Proteomes" id="UP000442469">
    <property type="component" value="Unassembled WGS sequence"/>
</dbReference>
<evidence type="ECO:0000313" key="2">
    <source>
        <dbReference type="Proteomes" id="UP000442469"/>
    </source>
</evidence>
<gene>
    <name evidence="1" type="ORF">GNQ08_19265</name>
</gene>
<accession>A0A6N8EWR7</accession>
<evidence type="ECO:0000313" key="1">
    <source>
        <dbReference type="EMBL" id="MUG24517.1"/>
    </source>
</evidence>
<dbReference type="AlphaFoldDB" id="A0A6N8EWR7"/>
<dbReference type="EMBL" id="WNZZ01000015">
    <property type="protein sequence ID" value="MUG24517.1"/>
    <property type="molecule type" value="Genomic_DNA"/>
</dbReference>
<reference evidence="1 2" key="1">
    <citation type="submission" date="2019-11" db="EMBL/GenBank/DDBJ databases">
        <title>Draft genome sequences of five Paenibacillus species of dairy origin.</title>
        <authorList>
            <person name="Olajide A.M."/>
            <person name="Chen S."/>
            <person name="Lapointe G."/>
        </authorList>
    </citation>
    <scope>NUCLEOTIDE SEQUENCE [LARGE SCALE GENOMIC DNA]</scope>
    <source>
        <strain evidence="1 2">3CT49</strain>
    </source>
</reference>
<dbReference type="RefSeq" id="WP_036625353.1">
    <property type="nucleotide sequence ID" value="NZ_BGML01000002.1"/>
</dbReference>
<sequence length="60" mass="6105">MTAPTLTGGDRKRQQRAIAAGGCSARTGAIGAALATARPERAARRLHDSTATLGCTIGIR</sequence>
<organism evidence="1 2">
    <name type="scientific">Paenibacillus macerans</name>
    <name type="common">Bacillus macerans</name>
    <dbReference type="NCBI Taxonomy" id="44252"/>
    <lineage>
        <taxon>Bacteria</taxon>
        <taxon>Bacillati</taxon>
        <taxon>Bacillota</taxon>
        <taxon>Bacilli</taxon>
        <taxon>Bacillales</taxon>
        <taxon>Paenibacillaceae</taxon>
        <taxon>Paenibacillus</taxon>
    </lineage>
</organism>
<proteinExistence type="predicted"/>
<comment type="caution">
    <text evidence="1">The sequence shown here is derived from an EMBL/GenBank/DDBJ whole genome shotgun (WGS) entry which is preliminary data.</text>
</comment>